<proteinExistence type="predicted"/>
<keyword evidence="1" id="KW-0472">Membrane</keyword>
<sequence>MRKRTKQTGAGFSLVEVLVSLCILSLGVIGAASIQLTALRTTQQSGFHNIALQLATDVADQVRISEASNPLLTLDFKSSEQAAIPAALCYGAAAGCDGASMVAFASYEVQRRLQNLLPQGRIKVCRDATPWDDKAQTYHWDCGSAGSDAPIVVKVGWRNPGEVKAGAATLAAVPQFVLLVRS</sequence>
<keyword evidence="1" id="KW-1133">Transmembrane helix</keyword>
<dbReference type="InterPro" id="IPR013362">
    <property type="entry name" value="Pilus_4_PilV"/>
</dbReference>
<comment type="caution">
    <text evidence="2">The sequence shown here is derived from an EMBL/GenBank/DDBJ whole genome shotgun (WGS) entry which is preliminary data.</text>
</comment>
<evidence type="ECO:0000256" key="1">
    <source>
        <dbReference type="SAM" id="Phobius"/>
    </source>
</evidence>
<evidence type="ECO:0000313" key="2">
    <source>
        <dbReference type="EMBL" id="RJG01728.1"/>
    </source>
</evidence>
<feature type="transmembrane region" description="Helical" evidence="1">
    <location>
        <begin position="12"/>
        <end position="34"/>
    </location>
</feature>
<name>A0A3A3FZU7_9BURK</name>
<keyword evidence="1" id="KW-0812">Transmembrane</keyword>
<evidence type="ECO:0000313" key="3">
    <source>
        <dbReference type="Proteomes" id="UP000266327"/>
    </source>
</evidence>
<accession>A0A3A3FZU7</accession>
<protein>
    <submittedName>
        <fullName evidence="2">Type IV pilus modification protein PilV</fullName>
    </submittedName>
</protein>
<organism evidence="2 3">
    <name type="scientific">Noviherbaspirillum sedimenti</name>
    <dbReference type="NCBI Taxonomy" id="2320865"/>
    <lineage>
        <taxon>Bacteria</taxon>
        <taxon>Pseudomonadati</taxon>
        <taxon>Pseudomonadota</taxon>
        <taxon>Betaproteobacteria</taxon>
        <taxon>Burkholderiales</taxon>
        <taxon>Oxalobacteraceae</taxon>
        <taxon>Noviherbaspirillum</taxon>
    </lineage>
</organism>
<reference evidence="3" key="1">
    <citation type="submission" date="2018-09" db="EMBL/GenBank/DDBJ databases">
        <authorList>
            <person name="Zhu H."/>
        </authorList>
    </citation>
    <scope>NUCLEOTIDE SEQUENCE [LARGE SCALE GENOMIC DNA]</scope>
    <source>
        <strain evidence="3">K1S02-23</strain>
    </source>
</reference>
<dbReference type="OrthoDB" id="8724817at2"/>
<dbReference type="Proteomes" id="UP000266327">
    <property type="component" value="Unassembled WGS sequence"/>
</dbReference>
<dbReference type="RefSeq" id="WP_119785193.1">
    <property type="nucleotide sequence ID" value="NZ_QYUQ01000002.1"/>
</dbReference>
<dbReference type="NCBIfam" id="TIGR02523">
    <property type="entry name" value="type_IV_pilV"/>
    <property type="match status" value="1"/>
</dbReference>
<gene>
    <name evidence="2" type="primary">pilV</name>
    <name evidence="2" type="ORF">D3878_09115</name>
</gene>
<dbReference type="EMBL" id="QYUQ01000002">
    <property type="protein sequence ID" value="RJG01728.1"/>
    <property type="molecule type" value="Genomic_DNA"/>
</dbReference>
<dbReference type="AlphaFoldDB" id="A0A3A3FZU7"/>
<keyword evidence="3" id="KW-1185">Reference proteome</keyword>